<feature type="transmembrane region" description="Helical" evidence="2">
    <location>
        <begin position="38"/>
        <end position="59"/>
    </location>
</feature>
<dbReference type="Proteomes" id="UP000319143">
    <property type="component" value="Unassembled WGS sequence"/>
</dbReference>
<gene>
    <name evidence="3" type="ORF">Poly41_34690</name>
</gene>
<dbReference type="RefSeq" id="WP_146527699.1">
    <property type="nucleotide sequence ID" value="NZ_SJPV01000005.1"/>
</dbReference>
<dbReference type="EMBL" id="SJPV01000005">
    <property type="protein sequence ID" value="TWU37339.1"/>
    <property type="molecule type" value="Genomic_DNA"/>
</dbReference>
<name>A0A5C6DRF9_9BACT</name>
<keyword evidence="2" id="KW-0812">Transmembrane</keyword>
<evidence type="ECO:0000313" key="3">
    <source>
        <dbReference type="EMBL" id="TWU37339.1"/>
    </source>
</evidence>
<protein>
    <submittedName>
        <fullName evidence="3">Uncharacterized protein</fullName>
    </submittedName>
</protein>
<accession>A0A5C6DRF9</accession>
<sequence>MTESSSKTNPYESSSTDGVSEPIDKPLPMWLAMIEGSAWALVSVFPIVALMALLFRFPVMFAGPSSGPSAVVPALFSALFYGVIMGGLVAVALGGGMAGVAACLISPDTKQRHWITAILALFSTIFLLFILATLDWYVGPW</sequence>
<evidence type="ECO:0000256" key="1">
    <source>
        <dbReference type="SAM" id="MobiDB-lite"/>
    </source>
</evidence>
<feature type="transmembrane region" description="Helical" evidence="2">
    <location>
        <begin position="79"/>
        <end position="105"/>
    </location>
</feature>
<reference evidence="3 4" key="1">
    <citation type="submission" date="2019-02" db="EMBL/GenBank/DDBJ databases">
        <title>Deep-cultivation of Planctomycetes and their phenomic and genomic characterization uncovers novel biology.</title>
        <authorList>
            <person name="Wiegand S."/>
            <person name="Jogler M."/>
            <person name="Boedeker C."/>
            <person name="Pinto D."/>
            <person name="Vollmers J."/>
            <person name="Rivas-Marin E."/>
            <person name="Kohn T."/>
            <person name="Peeters S.H."/>
            <person name="Heuer A."/>
            <person name="Rast P."/>
            <person name="Oberbeckmann S."/>
            <person name="Bunk B."/>
            <person name="Jeske O."/>
            <person name="Meyerdierks A."/>
            <person name="Storesund J.E."/>
            <person name="Kallscheuer N."/>
            <person name="Luecker S."/>
            <person name="Lage O.M."/>
            <person name="Pohl T."/>
            <person name="Merkel B.J."/>
            <person name="Hornburger P."/>
            <person name="Mueller R.-W."/>
            <person name="Bruemmer F."/>
            <person name="Labrenz M."/>
            <person name="Spormann A.M."/>
            <person name="Op Den Camp H."/>
            <person name="Overmann J."/>
            <person name="Amann R."/>
            <person name="Jetten M.S.M."/>
            <person name="Mascher T."/>
            <person name="Medema M.H."/>
            <person name="Devos D.P."/>
            <person name="Kaster A.-K."/>
            <person name="Ovreas L."/>
            <person name="Rohde M."/>
            <person name="Galperin M.Y."/>
            <person name="Jogler C."/>
        </authorList>
    </citation>
    <scope>NUCLEOTIDE SEQUENCE [LARGE SCALE GENOMIC DNA]</scope>
    <source>
        <strain evidence="3 4">Poly41</strain>
    </source>
</reference>
<feature type="transmembrane region" description="Helical" evidence="2">
    <location>
        <begin position="117"/>
        <end position="138"/>
    </location>
</feature>
<feature type="region of interest" description="Disordered" evidence="1">
    <location>
        <begin position="1"/>
        <end position="20"/>
    </location>
</feature>
<keyword evidence="4" id="KW-1185">Reference proteome</keyword>
<dbReference type="AlphaFoldDB" id="A0A5C6DRF9"/>
<organism evidence="3 4">
    <name type="scientific">Novipirellula artificiosorum</name>
    <dbReference type="NCBI Taxonomy" id="2528016"/>
    <lineage>
        <taxon>Bacteria</taxon>
        <taxon>Pseudomonadati</taxon>
        <taxon>Planctomycetota</taxon>
        <taxon>Planctomycetia</taxon>
        <taxon>Pirellulales</taxon>
        <taxon>Pirellulaceae</taxon>
        <taxon>Novipirellula</taxon>
    </lineage>
</organism>
<evidence type="ECO:0000256" key="2">
    <source>
        <dbReference type="SAM" id="Phobius"/>
    </source>
</evidence>
<feature type="compositionally biased region" description="Polar residues" evidence="1">
    <location>
        <begin position="1"/>
        <end position="18"/>
    </location>
</feature>
<dbReference type="OrthoDB" id="9962731at2"/>
<keyword evidence="2" id="KW-1133">Transmembrane helix</keyword>
<proteinExistence type="predicted"/>
<evidence type="ECO:0000313" key="4">
    <source>
        <dbReference type="Proteomes" id="UP000319143"/>
    </source>
</evidence>
<keyword evidence="2" id="KW-0472">Membrane</keyword>
<comment type="caution">
    <text evidence="3">The sequence shown here is derived from an EMBL/GenBank/DDBJ whole genome shotgun (WGS) entry which is preliminary data.</text>
</comment>